<proteinExistence type="predicted"/>
<gene>
    <name evidence="1" type="ORF">LSALG_LOCUS11098</name>
</gene>
<name>A0AA35VKV7_LACSI</name>
<dbReference type="Proteomes" id="UP001177003">
    <property type="component" value="Chromosome 2"/>
</dbReference>
<reference evidence="1" key="1">
    <citation type="submission" date="2023-04" db="EMBL/GenBank/DDBJ databases">
        <authorList>
            <person name="Vijverberg K."/>
            <person name="Xiong W."/>
            <person name="Schranz E."/>
        </authorList>
    </citation>
    <scope>NUCLEOTIDE SEQUENCE</scope>
</reference>
<organism evidence="1 2">
    <name type="scientific">Lactuca saligna</name>
    <name type="common">Willowleaf lettuce</name>
    <dbReference type="NCBI Taxonomy" id="75948"/>
    <lineage>
        <taxon>Eukaryota</taxon>
        <taxon>Viridiplantae</taxon>
        <taxon>Streptophyta</taxon>
        <taxon>Embryophyta</taxon>
        <taxon>Tracheophyta</taxon>
        <taxon>Spermatophyta</taxon>
        <taxon>Magnoliopsida</taxon>
        <taxon>eudicotyledons</taxon>
        <taxon>Gunneridae</taxon>
        <taxon>Pentapetalae</taxon>
        <taxon>asterids</taxon>
        <taxon>campanulids</taxon>
        <taxon>Asterales</taxon>
        <taxon>Asteraceae</taxon>
        <taxon>Cichorioideae</taxon>
        <taxon>Cichorieae</taxon>
        <taxon>Lactucinae</taxon>
        <taxon>Lactuca</taxon>
    </lineage>
</organism>
<keyword evidence="2" id="KW-1185">Reference proteome</keyword>
<sequence>MEISGCHSCWANNGICDLTAIREGWWPISGAADRMVLGDQPLVSSYRVDGYVVLVAGYVVLTSGNCHKLAMNFAMESTADIVGAYVSGYTSNVDGPPPSRDYSGLIGLLLSPSYCINPLSIISRTWCRTVGYNILVVRPDGANCCDMYTAHLLVREG</sequence>
<evidence type="ECO:0000313" key="1">
    <source>
        <dbReference type="EMBL" id="CAI9270803.1"/>
    </source>
</evidence>
<accession>A0AA35VKV7</accession>
<evidence type="ECO:0000313" key="2">
    <source>
        <dbReference type="Proteomes" id="UP001177003"/>
    </source>
</evidence>
<dbReference type="AlphaFoldDB" id="A0AA35VKV7"/>
<protein>
    <submittedName>
        <fullName evidence="1">Uncharacterized protein</fullName>
    </submittedName>
</protein>
<dbReference type="EMBL" id="OX465078">
    <property type="protein sequence ID" value="CAI9270803.1"/>
    <property type="molecule type" value="Genomic_DNA"/>
</dbReference>